<dbReference type="PANTHER" id="PTHR10039">
    <property type="entry name" value="AMELOGENIN"/>
    <property type="match status" value="1"/>
</dbReference>
<dbReference type="Pfam" id="PF24883">
    <property type="entry name" value="NPHP3_N"/>
    <property type="match status" value="1"/>
</dbReference>
<accession>A0A3D8Q727</accession>
<feature type="domain" description="DUF7708" evidence="5">
    <location>
        <begin position="159"/>
        <end position="294"/>
    </location>
</feature>
<dbReference type="EMBL" id="PDLM01000021">
    <property type="protein sequence ID" value="RDW57470.1"/>
    <property type="molecule type" value="Genomic_DNA"/>
</dbReference>
<feature type="repeat" description="ANK" evidence="2">
    <location>
        <begin position="974"/>
        <end position="1003"/>
    </location>
</feature>
<comment type="caution">
    <text evidence="7">The sequence shown here is derived from an EMBL/GenBank/DDBJ whole genome shotgun (WGS) entry which is preliminary data.</text>
</comment>
<feature type="compositionally biased region" description="Low complexity" evidence="4">
    <location>
        <begin position="18"/>
        <end position="44"/>
    </location>
</feature>
<dbReference type="InterPro" id="IPR002110">
    <property type="entry name" value="Ankyrin_rpt"/>
</dbReference>
<dbReference type="Gene3D" id="3.40.50.300">
    <property type="entry name" value="P-loop containing nucleotide triphosphate hydrolases"/>
    <property type="match status" value="1"/>
</dbReference>
<sequence>MSEQSRNRIRDKLKKLFGGSKSSSQQSTGASSSGPSISLVPTSSTPAELAPTVTLSTAAPSSLAQQSSNILPPQSTSAQTAEGLWDRAIQNLNAADKETISRLELMHTEQLPIEIRIDKLIGLVKEKQEDCEKKSYKFHVCGRDLILRDVAGKVIVWLNKFKEVGDIAVNFDPIHAALPWAGVRFLLQAVIGEAEQMGALLVIIEMITYLINRCALYEVLYGSEDTTTKALHNLHAALIELYSAMLQSMAMAYRLFDKSTASRAVHALINPNGISDLVTQFENLERRVDREARNCESVRCQSANTKIVDLLDSLQKPILRIDGRVKSLLEKVDSKERREILDWISDVRYGKHHATIRDERTADTGTWLVANNKYSEWQNISTSTILWLHGRPGSGKTYLTSKIIDDIESALRTSQNNEGFAYFYCNRNEAQRRDPLAVLRSFVRQLSTTINEEHSMQTQLKQFCYQNQIKGCELSKGECKELLLKFINIYPKTTLILDALDECETREREFLIEVFDQFVENSTKLVKIFVSSRPESDIRARFQSKTNIEITTQDNYDDISRFVEGEIVKHPRWKRLDSRFQSEIVETLRKHSDGMFQWAYLQISQLLALRQEEQIRDRLGKLPEGLKVAYDEIFDRMNEHERKIASRACQWVMCATHPLPTAVLLPAVCQDENDDKIYSENDLDEDLLLEYCHHLLVIDTSRNVWIPSHLSVIEYIETYRWTHLQANYLVSSVCLLHLLYSYENAGQSISPNLGTYRHAYNFTEYVYAYWMTHVRNYEDGEDSDNKDRLSTLLQEFLGSVTASSLAYRYWLQVCVQKKIGFGMPGSISAAYLEPNHSASFAICAFGFHRVLHDWWQSPWPGNANKTKTKHSLLQLAVMTNASSICKTLISWGLDVDELLLEDGSALATAVSSGNKEIAELLIKSGADVNMQLQAGIYATAAAAAAWSENKEMAELLIKSGAEVNMQVQAGIYGSALAAAARSGNKQMAELLIKSGAEVNMQLQAGNYGSALAAAMWFENKEMAELLIKSGAEVNMQLQTGLYGSALAAAVVAAARRGNKGVVELLIQSRAEVNMQLQAGDYGSALAAAVEEGLDKEVMELLINSGGDANIQLQSGQ</sequence>
<organism evidence="7 8">
    <name type="scientific">Coleophoma cylindrospora</name>
    <dbReference type="NCBI Taxonomy" id="1849047"/>
    <lineage>
        <taxon>Eukaryota</taxon>
        <taxon>Fungi</taxon>
        <taxon>Dikarya</taxon>
        <taxon>Ascomycota</taxon>
        <taxon>Pezizomycotina</taxon>
        <taxon>Leotiomycetes</taxon>
        <taxon>Helotiales</taxon>
        <taxon>Dermateaceae</taxon>
        <taxon>Coleophoma</taxon>
    </lineage>
</organism>
<protein>
    <submittedName>
        <fullName evidence="7">Uncharacterized protein</fullName>
    </submittedName>
</protein>
<evidence type="ECO:0000256" key="3">
    <source>
        <dbReference type="SAM" id="Coils"/>
    </source>
</evidence>
<dbReference type="PANTHER" id="PTHR10039:SF16">
    <property type="entry name" value="GPI INOSITOL-DEACYLASE"/>
    <property type="match status" value="1"/>
</dbReference>
<dbReference type="PROSITE" id="PS50088">
    <property type="entry name" value="ANK_REPEAT"/>
    <property type="match status" value="2"/>
</dbReference>
<dbReference type="InterPro" id="IPR036770">
    <property type="entry name" value="Ankyrin_rpt-contain_sf"/>
</dbReference>
<dbReference type="SUPFAM" id="SSF52540">
    <property type="entry name" value="P-loop containing nucleoside triphosphate hydrolases"/>
    <property type="match status" value="1"/>
</dbReference>
<dbReference type="Pfam" id="PF12796">
    <property type="entry name" value="Ank_2"/>
    <property type="match status" value="2"/>
</dbReference>
<dbReference type="InterPro" id="IPR027417">
    <property type="entry name" value="P-loop_NTPase"/>
</dbReference>
<dbReference type="Proteomes" id="UP000256645">
    <property type="component" value="Unassembled WGS sequence"/>
</dbReference>
<dbReference type="STRING" id="1849047.A0A3D8Q727"/>
<evidence type="ECO:0000256" key="1">
    <source>
        <dbReference type="ARBA" id="ARBA00022737"/>
    </source>
</evidence>
<proteinExistence type="predicted"/>
<evidence type="ECO:0000256" key="2">
    <source>
        <dbReference type="PROSITE-ProRule" id="PRU00023"/>
    </source>
</evidence>
<gene>
    <name evidence="7" type="ORF">BP6252_13808</name>
</gene>
<feature type="repeat" description="ANK" evidence="2">
    <location>
        <begin position="901"/>
        <end position="933"/>
    </location>
</feature>
<dbReference type="InterPro" id="IPR056125">
    <property type="entry name" value="DUF7708"/>
</dbReference>
<evidence type="ECO:0000313" key="7">
    <source>
        <dbReference type="EMBL" id="RDW57470.1"/>
    </source>
</evidence>
<dbReference type="Pfam" id="PF24809">
    <property type="entry name" value="DUF7708"/>
    <property type="match status" value="1"/>
</dbReference>
<feature type="coiled-coil region" evidence="3">
    <location>
        <begin position="274"/>
        <end position="301"/>
    </location>
</feature>
<dbReference type="AlphaFoldDB" id="A0A3D8Q727"/>
<evidence type="ECO:0000259" key="5">
    <source>
        <dbReference type="Pfam" id="PF24809"/>
    </source>
</evidence>
<name>A0A3D8Q727_9HELO</name>
<evidence type="ECO:0000313" key="8">
    <source>
        <dbReference type="Proteomes" id="UP000256645"/>
    </source>
</evidence>
<keyword evidence="2" id="KW-0040">ANK repeat</keyword>
<feature type="region of interest" description="Disordered" evidence="4">
    <location>
        <begin position="1"/>
        <end position="45"/>
    </location>
</feature>
<evidence type="ECO:0000256" key="4">
    <source>
        <dbReference type="SAM" id="MobiDB-lite"/>
    </source>
</evidence>
<reference evidence="7 8" key="1">
    <citation type="journal article" date="2018" name="IMA Fungus">
        <title>IMA Genome-F 9: Draft genome sequence of Annulohypoxylon stygium, Aspergillus mulundensis, Berkeleyomyces basicola (syn. Thielaviopsis basicola), Ceratocystis smalleyi, two Cercospora beticola strains, Coleophoma cylindrospora, Fusarium fracticaudum, Phialophora cf. hyalina, and Morchella septimelata.</title>
        <authorList>
            <person name="Wingfield B.D."/>
            <person name="Bills G.F."/>
            <person name="Dong Y."/>
            <person name="Huang W."/>
            <person name="Nel W.J."/>
            <person name="Swalarsk-Parry B.S."/>
            <person name="Vaghefi N."/>
            <person name="Wilken P.M."/>
            <person name="An Z."/>
            <person name="de Beer Z.W."/>
            <person name="De Vos L."/>
            <person name="Chen L."/>
            <person name="Duong T.A."/>
            <person name="Gao Y."/>
            <person name="Hammerbacher A."/>
            <person name="Kikkert J.R."/>
            <person name="Li Y."/>
            <person name="Li H."/>
            <person name="Li K."/>
            <person name="Li Q."/>
            <person name="Liu X."/>
            <person name="Ma X."/>
            <person name="Naidoo K."/>
            <person name="Pethybridge S.J."/>
            <person name="Sun J."/>
            <person name="Steenkamp E.T."/>
            <person name="van der Nest M.A."/>
            <person name="van Wyk S."/>
            <person name="Wingfield M.J."/>
            <person name="Xiong C."/>
            <person name="Yue Q."/>
            <person name="Zhang X."/>
        </authorList>
    </citation>
    <scope>NUCLEOTIDE SEQUENCE [LARGE SCALE GENOMIC DNA]</scope>
    <source>
        <strain evidence="7 8">BP6252</strain>
    </source>
</reference>
<dbReference type="SMART" id="SM00248">
    <property type="entry name" value="ANK"/>
    <property type="match status" value="7"/>
</dbReference>
<keyword evidence="3" id="KW-0175">Coiled coil</keyword>
<keyword evidence="8" id="KW-1185">Reference proteome</keyword>
<keyword evidence="1" id="KW-0677">Repeat</keyword>
<dbReference type="Gene3D" id="1.25.40.20">
    <property type="entry name" value="Ankyrin repeat-containing domain"/>
    <property type="match status" value="2"/>
</dbReference>
<dbReference type="SUPFAM" id="SSF48403">
    <property type="entry name" value="Ankyrin repeat"/>
    <property type="match status" value="1"/>
</dbReference>
<dbReference type="InterPro" id="IPR056884">
    <property type="entry name" value="NPHP3-like_N"/>
</dbReference>
<feature type="compositionally biased region" description="Basic and acidic residues" evidence="4">
    <location>
        <begin position="1"/>
        <end position="10"/>
    </location>
</feature>
<feature type="domain" description="Nephrocystin 3-like N-terminal" evidence="6">
    <location>
        <begin position="363"/>
        <end position="533"/>
    </location>
</feature>
<dbReference type="PROSITE" id="PS50297">
    <property type="entry name" value="ANK_REP_REGION"/>
    <property type="match status" value="1"/>
</dbReference>
<evidence type="ECO:0000259" key="6">
    <source>
        <dbReference type="Pfam" id="PF24883"/>
    </source>
</evidence>
<dbReference type="OrthoDB" id="7464126at2759"/>